<evidence type="ECO:0000256" key="1">
    <source>
        <dbReference type="SAM" id="MobiDB-lite"/>
    </source>
</evidence>
<dbReference type="EMBL" id="JAGMVJ010000006">
    <property type="protein sequence ID" value="KAH7089603.1"/>
    <property type="molecule type" value="Genomic_DNA"/>
</dbReference>
<reference evidence="2" key="1">
    <citation type="journal article" date="2021" name="Nat. Commun.">
        <title>Genetic determinants of endophytism in the Arabidopsis root mycobiome.</title>
        <authorList>
            <person name="Mesny F."/>
            <person name="Miyauchi S."/>
            <person name="Thiergart T."/>
            <person name="Pickel B."/>
            <person name="Atanasova L."/>
            <person name="Karlsson M."/>
            <person name="Huettel B."/>
            <person name="Barry K.W."/>
            <person name="Haridas S."/>
            <person name="Chen C."/>
            <person name="Bauer D."/>
            <person name="Andreopoulos W."/>
            <person name="Pangilinan J."/>
            <person name="LaButti K."/>
            <person name="Riley R."/>
            <person name="Lipzen A."/>
            <person name="Clum A."/>
            <person name="Drula E."/>
            <person name="Henrissat B."/>
            <person name="Kohler A."/>
            <person name="Grigoriev I.V."/>
            <person name="Martin F.M."/>
            <person name="Hacquard S."/>
        </authorList>
    </citation>
    <scope>NUCLEOTIDE SEQUENCE</scope>
    <source>
        <strain evidence="2">MPI-SDFR-AT-0120</strain>
    </source>
</reference>
<proteinExistence type="predicted"/>
<accession>A0A8K0RC72</accession>
<dbReference type="AlphaFoldDB" id="A0A8K0RC72"/>
<evidence type="ECO:0000313" key="2">
    <source>
        <dbReference type="EMBL" id="KAH7089603.1"/>
    </source>
</evidence>
<comment type="caution">
    <text evidence="2">The sequence shown here is derived from an EMBL/GenBank/DDBJ whole genome shotgun (WGS) entry which is preliminary data.</text>
</comment>
<feature type="region of interest" description="Disordered" evidence="1">
    <location>
        <begin position="1"/>
        <end position="75"/>
    </location>
</feature>
<dbReference type="OrthoDB" id="3715745at2759"/>
<dbReference type="Proteomes" id="UP000813461">
    <property type="component" value="Unassembled WGS sequence"/>
</dbReference>
<evidence type="ECO:0000313" key="3">
    <source>
        <dbReference type="Proteomes" id="UP000813461"/>
    </source>
</evidence>
<name>A0A8K0RC72_9PLEO</name>
<organism evidence="2 3">
    <name type="scientific">Paraphoma chrysanthemicola</name>
    <dbReference type="NCBI Taxonomy" id="798071"/>
    <lineage>
        <taxon>Eukaryota</taxon>
        <taxon>Fungi</taxon>
        <taxon>Dikarya</taxon>
        <taxon>Ascomycota</taxon>
        <taxon>Pezizomycotina</taxon>
        <taxon>Dothideomycetes</taxon>
        <taxon>Pleosporomycetidae</taxon>
        <taxon>Pleosporales</taxon>
        <taxon>Pleosporineae</taxon>
        <taxon>Phaeosphaeriaceae</taxon>
        <taxon>Paraphoma</taxon>
    </lineage>
</organism>
<gene>
    <name evidence="2" type="ORF">FB567DRAFT_306081</name>
</gene>
<keyword evidence="3" id="KW-1185">Reference proteome</keyword>
<sequence length="279" mass="31674">MRPSKRVKTCCRTELQVTIKQEAPPSPRHTPKPILDGPGSSTSTEDAEDRKATTGRIDSLDPRIINNEISPPISDVDPAEVKATEAPPRDYSWLYHPKRTCTLDPTFSTDYLVGWIWDHGAPVMKPGVKYQQGLFWLCRHCFQAPPAPLDFDITDPFEALKASIMNDINSTEYSWSLDSGFGGALAEYHLMTRHDIYAPSESAKPGLFETLNLIPTNTSHVGLIQRLETMEEEIAAMEQAFKSGVKRWKEEKECWLEGMPSKTLHRELCKKAKYKIYYR</sequence>
<protein>
    <submittedName>
        <fullName evidence="2">Uncharacterized protein</fullName>
    </submittedName>
</protein>